<dbReference type="PANTHER" id="PTHR47186:SF18">
    <property type="entry name" value="RX N-TERMINAL DOMAIN-CONTAINING PROTEIN"/>
    <property type="match status" value="1"/>
</dbReference>
<evidence type="ECO:0000259" key="1">
    <source>
        <dbReference type="Pfam" id="PF25019"/>
    </source>
</evidence>
<dbReference type="InterPro" id="IPR056789">
    <property type="entry name" value="LRR_R13L1-DRL21"/>
</dbReference>
<dbReference type="PANTHER" id="PTHR47186">
    <property type="entry name" value="LEUCINE-RICH REPEAT-CONTAINING PROTEIN 57"/>
    <property type="match status" value="1"/>
</dbReference>
<reference evidence="2" key="1">
    <citation type="journal article" date="2021" name="Front. Plant Sci.">
        <title>Chromosome-Scale Genome Assembly for Chinese Sour Jujube and Insights Into Its Genome Evolution and Domestication Signature.</title>
        <authorList>
            <person name="Shen L.-Y."/>
            <person name="Luo H."/>
            <person name="Wang X.-L."/>
            <person name="Wang X.-M."/>
            <person name="Qiu X.-J."/>
            <person name="Liu H."/>
            <person name="Zhou S.-S."/>
            <person name="Jia K.-H."/>
            <person name="Nie S."/>
            <person name="Bao Y.-T."/>
            <person name="Zhang R.-G."/>
            <person name="Yun Q.-Z."/>
            <person name="Chai Y.-H."/>
            <person name="Lu J.-Y."/>
            <person name="Li Y."/>
            <person name="Zhao S.-W."/>
            <person name="Mao J.-F."/>
            <person name="Jia S.-G."/>
            <person name="Mao Y.-M."/>
        </authorList>
    </citation>
    <scope>NUCLEOTIDE SEQUENCE</scope>
    <source>
        <strain evidence="2">AT0</strain>
        <tissue evidence="2">Leaf</tissue>
    </source>
</reference>
<evidence type="ECO:0000313" key="2">
    <source>
        <dbReference type="EMBL" id="KAH7521364.1"/>
    </source>
</evidence>
<dbReference type="Gene3D" id="3.80.10.10">
    <property type="entry name" value="Ribonuclease Inhibitor"/>
    <property type="match status" value="1"/>
</dbReference>
<dbReference type="InterPro" id="IPR032675">
    <property type="entry name" value="LRR_dom_sf"/>
</dbReference>
<proteinExistence type="predicted"/>
<organism evidence="2 3">
    <name type="scientific">Ziziphus jujuba var. spinosa</name>
    <dbReference type="NCBI Taxonomy" id="714518"/>
    <lineage>
        <taxon>Eukaryota</taxon>
        <taxon>Viridiplantae</taxon>
        <taxon>Streptophyta</taxon>
        <taxon>Embryophyta</taxon>
        <taxon>Tracheophyta</taxon>
        <taxon>Spermatophyta</taxon>
        <taxon>Magnoliopsida</taxon>
        <taxon>eudicotyledons</taxon>
        <taxon>Gunneridae</taxon>
        <taxon>Pentapetalae</taxon>
        <taxon>rosids</taxon>
        <taxon>fabids</taxon>
        <taxon>Rosales</taxon>
        <taxon>Rhamnaceae</taxon>
        <taxon>Paliureae</taxon>
        <taxon>Ziziphus</taxon>
    </lineage>
</organism>
<dbReference type="SUPFAM" id="SSF52047">
    <property type="entry name" value="RNI-like"/>
    <property type="match status" value="1"/>
</dbReference>
<dbReference type="EMBL" id="JAEACU010000007">
    <property type="protein sequence ID" value="KAH7521364.1"/>
    <property type="molecule type" value="Genomic_DNA"/>
</dbReference>
<dbReference type="AlphaFoldDB" id="A0A978V1Y1"/>
<dbReference type="Pfam" id="PF25019">
    <property type="entry name" value="LRR_R13L1-DRL21"/>
    <property type="match status" value="1"/>
</dbReference>
<comment type="caution">
    <text evidence="2">The sequence shown here is derived from an EMBL/GenBank/DDBJ whole genome shotgun (WGS) entry which is preliminary data.</text>
</comment>
<sequence length="260" mass="30024">MLVIVDNVNDGNKVDVVSIVDMDRVRKTTLAQSMYNDAKVKRHFHLKAWTLKLANFLYLTQLPKDMHNLINLWRLDISGRNQLAKMLLQNLQNVVNSEDALEVKLIDKKYLEELKLSWGGETNDSKHDRKVLDKLLPCKNLKKLEVIGYGGTRFLNYKKLPSFKTLYVIGLDNVVIVSPEFYGNGSSLIKSFPSLEILKFSSLLAWEEWFVIQVEDGVAFPKLQKLHLSHCHILLKDFLTYFQLEQSLQSMTVKSLFLHS</sequence>
<name>A0A978V1Y1_ZIZJJ</name>
<protein>
    <recommendedName>
        <fullName evidence="1">R13L1/DRL21-like LRR repeat region domain-containing protein</fullName>
    </recommendedName>
</protein>
<gene>
    <name evidence="2" type="ORF">FEM48_Zijuj07G0025200</name>
</gene>
<feature type="domain" description="R13L1/DRL21-like LRR repeat region" evidence="1">
    <location>
        <begin position="81"/>
        <end position="200"/>
    </location>
</feature>
<evidence type="ECO:0000313" key="3">
    <source>
        <dbReference type="Proteomes" id="UP000813462"/>
    </source>
</evidence>
<dbReference type="Proteomes" id="UP000813462">
    <property type="component" value="Unassembled WGS sequence"/>
</dbReference>
<accession>A0A978V1Y1</accession>